<keyword evidence="3" id="KW-1185">Reference proteome</keyword>
<evidence type="ECO:0000313" key="2">
    <source>
        <dbReference type="EMBL" id="CAF4040795.1"/>
    </source>
</evidence>
<organism evidence="1 3">
    <name type="scientific">Didymodactylos carnosus</name>
    <dbReference type="NCBI Taxonomy" id="1234261"/>
    <lineage>
        <taxon>Eukaryota</taxon>
        <taxon>Metazoa</taxon>
        <taxon>Spiralia</taxon>
        <taxon>Gnathifera</taxon>
        <taxon>Rotifera</taxon>
        <taxon>Eurotatoria</taxon>
        <taxon>Bdelloidea</taxon>
        <taxon>Philodinida</taxon>
        <taxon>Philodinidae</taxon>
        <taxon>Didymodactylos</taxon>
    </lineage>
</organism>
<sequence length="103" mass="11221">MPHQEKDEFTLYDSTLIHRSIAIALFVVSTIDGSLLPSVPSITKPKVTHEQCATACGGGVKSMETFCPLILNPVTFALCMSFTHLGGDKESIKLCTQFCTSHF</sequence>
<dbReference type="EMBL" id="CAJOBC010019185">
    <property type="protein sequence ID" value="CAF4040795.1"/>
    <property type="molecule type" value="Genomic_DNA"/>
</dbReference>
<accession>A0A815B253</accession>
<name>A0A815B253_9BILA</name>
<evidence type="ECO:0000313" key="3">
    <source>
        <dbReference type="Proteomes" id="UP000663829"/>
    </source>
</evidence>
<dbReference type="Proteomes" id="UP000681722">
    <property type="component" value="Unassembled WGS sequence"/>
</dbReference>
<dbReference type="AlphaFoldDB" id="A0A815B253"/>
<dbReference type="EMBL" id="CAJNOQ010010828">
    <property type="protein sequence ID" value="CAF1261990.1"/>
    <property type="molecule type" value="Genomic_DNA"/>
</dbReference>
<protein>
    <submittedName>
        <fullName evidence="1">Uncharacterized protein</fullName>
    </submittedName>
</protein>
<gene>
    <name evidence="1" type="ORF">GPM918_LOCUS26652</name>
    <name evidence="2" type="ORF">SRO942_LOCUS26849</name>
</gene>
<evidence type="ECO:0000313" key="1">
    <source>
        <dbReference type="EMBL" id="CAF1261990.1"/>
    </source>
</evidence>
<proteinExistence type="predicted"/>
<dbReference type="Proteomes" id="UP000663829">
    <property type="component" value="Unassembled WGS sequence"/>
</dbReference>
<comment type="caution">
    <text evidence="1">The sequence shown here is derived from an EMBL/GenBank/DDBJ whole genome shotgun (WGS) entry which is preliminary data.</text>
</comment>
<reference evidence="1" key="1">
    <citation type="submission" date="2021-02" db="EMBL/GenBank/DDBJ databases">
        <authorList>
            <person name="Nowell W R."/>
        </authorList>
    </citation>
    <scope>NUCLEOTIDE SEQUENCE</scope>
</reference>